<proteinExistence type="predicted"/>
<reference evidence="1 2" key="2">
    <citation type="submission" date="2018-11" db="EMBL/GenBank/DDBJ databases">
        <authorList>
            <consortium name="Pathogen Informatics"/>
        </authorList>
    </citation>
    <scope>NUCLEOTIDE SEQUENCE [LARGE SCALE GENOMIC DNA]</scope>
</reference>
<dbReference type="EMBL" id="UYWX01020627">
    <property type="protein sequence ID" value="VDM33600.1"/>
    <property type="molecule type" value="Genomic_DNA"/>
</dbReference>
<reference evidence="3" key="1">
    <citation type="submission" date="2017-02" db="UniProtKB">
        <authorList>
            <consortium name="WormBaseParasite"/>
        </authorList>
    </citation>
    <scope>IDENTIFICATION</scope>
</reference>
<evidence type="ECO:0000313" key="1">
    <source>
        <dbReference type="EMBL" id="VDM33600.1"/>
    </source>
</evidence>
<sequence>MSHAPDLDTRNCILRPAKGIELLEPFNQQWNENNWTSFGSENSQDSCISLAEFNSTASTVAKPLPKLLSVHQLMDRLDCELSRCKALLKKTVDDLTDTNQLMNGNASEQKELVRKTEESVRNARTLLTKVHQHIANTHEFCNMLHRMDEALQLFSKTAYSVATLEQVKLEDPSRHGE</sequence>
<name>A0A0R3X612_HYDTA</name>
<protein>
    <submittedName>
        <fullName evidence="3">Biogenesis of lysosome-related organelles complex 1 subunit 7</fullName>
    </submittedName>
</protein>
<accession>A0A0R3X612</accession>
<organism evidence="3">
    <name type="scientific">Hydatigena taeniaeformis</name>
    <name type="common">Feline tapeworm</name>
    <name type="synonym">Taenia taeniaeformis</name>
    <dbReference type="NCBI Taxonomy" id="6205"/>
    <lineage>
        <taxon>Eukaryota</taxon>
        <taxon>Metazoa</taxon>
        <taxon>Spiralia</taxon>
        <taxon>Lophotrochozoa</taxon>
        <taxon>Platyhelminthes</taxon>
        <taxon>Cestoda</taxon>
        <taxon>Eucestoda</taxon>
        <taxon>Cyclophyllidea</taxon>
        <taxon>Taeniidae</taxon>
        <taxon>Hydatigera</taxon>
    </lineage>
</organism>
<keyword evidence="2" id="KW-1185">Reference proteome</keyword>
<dbReference type="AlphaFoldDB" id="A0A0R3X612"/>
<dbReference type="Proteomes" id="UP000274429">
    <property type="component" value="Unassembled WGS sequence"/>
</dbReference>
<gene>
    <name evidence="1" type="ORF">TTAC_LOCUS8915</name>
</gene>
<evidence type="ECO:0000313" key="2">
    <source>
        <dbReference type="Proteomes" id="UP000274429"/>
    </source>
</evidence>
<dbReference type="OrthoDB" id="6281138at2759"/>
<dbReference type="WBParaSite" id="TTAC_0000893001-mRNA-1">
    <property type="protein sequence ID" value="TTAC_0000893001-mRNA-1"/>
    <property type="gene ID" value="TTAC_0000893001"/>
</dbReference>
<evidence type="ECO:0000313" key="3">
    <source>
        <dbReference type="WBParaSite" id="TTAC_0000893001-mRNA-1"/>
    </source>
</evidence>